<name>A0A7T5JPW0_9BACL</name>
<sequence>MDRLKLLLCHTEGFMRGNKTSRFCRPGIYYPIVEERGNVYFVTTEFSERHPIAKGRYKMWFQLVEVERAYYEIMQPNVTT</sequence>
<dbReference type="RefSeq" id="WP_198829218.1">
    <property type="nucleotide sequence ID" value="NZ_CP066308.1"/>
</dbReference>
<dbReference type="EMBL" id="CP066308">
    <property type="protein sequence ID" value="QQE75704.1"/>
    <property type="molecule type" value="Genomic_DNA"/>
</dbReference>
<dbReference type="EMBL" id="CP073708">
    <property type="protein sequence ID" value="QUO42730.1"/>
    <property type="molecule type" value="Genomic_DNA"/>
</dbReference>
<dbReference type="Proteomes" id="UP000677234">
    <property type="component" value="Chromosome"/>
</dbReference>
<dbReference type="AlphaFoldDB" id="A0A7T5JPW0"/>
<evidence type="ECO:0000313" key="3">
    <source>
        <dbReference type="Proteomes" id="UP000595847"/>
    </source>
</evidence>
<protein>
    <submittedName>
        <fullName evidence="1">Uncharacterized protein</fullName>
    </submittedName>
</protein>
<reference evidence="2" key="2">
    <citation type="submission" date="2021-04" db="EMBL/GenBank/DDBJ databases">
        <title>Brevibacillus composti FJAT-54423, complete genome.</title>
        <authorList>
            <person name="Tang R."/>
        </authorList>
    </citation>
    <scope>NUCLEOTIDE SEQUENCE</scope>
    <source>
        <strain evidence="2">FJAT-54424</strain>
    </source>
</reference>
<evidence type="ECO:0000313" key="2">
    <source>
        <dbReference type="EMBL" id="QUO42730.1"/>
    </source>
</evidence>
<organism evidence="1 3">
    <name type="scientific">Brevibacillus composti</name>
    <dbReference type="NCBI Taxonomy" id="2796470"/>
    <lineage>
        <taxon>Bacteria</taxon>
        <taxon>Bacillati</taxon>
        <taxon>Bacillota</taxon>
        <taxon>Bacilli</taxon>
        <taxon>Bacillales</taxon>
        <taxon>Paenibacillaceae</taxon>
        <taxon>Brevibacillus</taxon>
    </lineage>
</organism>
<keyword evidence="4" id="KW-1185">Reference proteome</keyword>
<evidence type="ECO:0000313" key="4">
    <source>
        <dbReference type="Proteomes" id="UP000677234"/>
    </source>
</evidence>
<proteinExistence type="predicted"/>
<evidence type="ECO:0000313" key="1">
    <source>
        <dbReference type="EMBL" id="QQE75704.1"/>
    </source>
</evidence>
<reference evidence="1 3" key="1">
    <citation type="submission" date="2020-12" db="EMBL/GenBank/DDBJ databases">
        <title>strain FJAT-54423T represents a novel species of the genus Brevibacillus.</title>
        <authorList>
            <person name="Tang R."/>
        </authorList>
    </citation>
    <scope>NUCLEOTIDE SEQUENCE [LARGE SCALE GENOMIC DNA]</scope>
    <source>
        <strain evidence="1 3">FJAT-54423</strain>
    </source>
</reference>
<accession>A0A7T5JPW0</accession>
<gene>
    <name evidence="1" type="ORF">JD108_07455</name>
    <name evidence="2" type="ORF">KDJ56_07135</name>
</gene>
<dbReference type="Proteomes" id="UP000595847">
    <property type="component" value="Chromosome"/>
</dbReference>
<dbReference type="KEGG" id="bcop:JD108_07455"/>